<dbReference type="InterPro" id="IPR005247">
    <property type="entry name" value="YbhB_YbcL/LppC-like"/>
</dbReference>
<dbReference type="OrthoDB" id="9797506at2"/>
<organism evidence="1 2">
    <name type="scientific">Methylobacterium aquaticum</name>
    <dbReference type="NCBI Taxonomy" id="270351"/>
    <lineage>
        <taxon>Bacteria</taxon>
        <taxon>Pseudomonadati</taxon>
        <taxon>Pseudomonadota</taxon>
        <taxon>Alphaproteobacteria</taxon>
        <taxon>Hyphomicrobiales</taxon>
        <taxon>Methylobacteriaceae</taxon>
        <taxon>Methylobacterium</taxon>
    </lineage>
</organism>
<dbReference type="NCBIfam" id="TIGR00481">
    <property type="entry name" value="YbhB/YbcL family Raf kinase inhibitor-like protein"/>
    <property type="match status" value="1"/>
</dbReference>
<dbReference type="STRING" id="270351.Maq22A_c01945"/>
<name>A0A0C6FAQ9_9HYPH</name>
<dbReference type="EMBL" id="AP014704">
    <property type="protein sequence ID" value="BAQ43877.1"/>
    <property type="molecule type" value="Genomic_DNA"/>
</dbReference>
<dbReference type="RefSeq" id="WP_060845482.1">
    <property type="nucleotide sequence ID" value="NZ_AP014704.1"/>
</dbReference>
<dbReference type="Gene3D" id="3.90.280.10">
    <property type="entry name" value="PEBP-like"/>
    <property type="match status" value="1"/>
</dbReference>
<dbReference type="AlphaFoldDB" id="A0A0C6FAQ9"/>
<dbReference type="InterPro" id="IPR036610">
    <property type="entry name" value="PEBP-like_sf"/>
</dbReference>
<reference evidence="2" key="2">
    <citation type="submission" date="2015-01" db="EMBL/GenBank/DDBJ databases">
        <title>Complete genome sequence of Methylobacterium aquaticum strain 22A.</title>
        <authorList>
            <person name="Tani A."/>
            <person name="Ogura Y."/>
            <person name="Hayashi T."/>
        </authorList>
    </citation>
    <scope>NUCLEOTIDE SEQUENCE [LARGE SCALE GENOMIC DNA]</scope>
    <source>
        <strain evidence="2">MA-22A</strain>
    </source>
</reference>
<dbReference type="SUPFAM" id="SSF49777">
    <property type="entry name" value="PEBP-like"/>
    <property type="match status" value="1"/>
</dbReference>
<gene>
    <name evidence="1" type="ORF">Maq22A_c01945</name>
</gene>
<evidence type="ECO:0000313" key="1">
    <source>
        <dbReference type="EMBL" id="BAQ43877.1"/>
    </source>
</evidence>
<accession>A0A0C6FAQ9</accession>
<dbReference type="Proteomes" id="UP000061432">
    <property type="component" value="Chromosome"/>
</dbReference>
<proteinExistence type="predicted"/>
<dbReference type="InterPro" id="IPR008914">
    <property type="entry name" value="PEBP"/>
</dbReference>
<dbReference type="KEGG" id="maqu:Maq22A_c01945"/>
<dbReference type="PANTHER" id="PTHR30289">
    <property type="entry name" value="UNCHARACTERIZED PROTEIN YBCL-RELATED"/>
    <property type="match status" value="1"/>
</dbReference>
<dbReference type="CDD" id="cd00865">
    <property type="entry name" value="PEBP_bact_arch"/>
    <property type="match status" value="1"/>
</dbReference>
<protein>
    <submittedName>
        <fullName evidence="1">Phosphatidylethanolamine-binding protein</fullName>
    </submittedName>
</protein>
<evidence type="ECO:0000313" key="2">
    <source>
        <dbReference type="Proteomes" id="UP000061432"/>
    </source>
</evidence>
<dbReference type="Pfam" id="PF01161">
    <property type="entry name" value="PBP"/>
    <property type="match status" value="1"/>
</dbReference>
<dbReference type="PANTHER" id="PTHR30289:SF1">
    <property type="entry name" value="PEBP (PHOSPHATIDYLETHANOLAMINE-BINDING PROTEIN) FAMILY PROTEIN"/>
    <property type="match status" value="1"/>
</dbReference>
<dbReference type="PATRIC" id="fig|270351.10.peg.387"/>
<sequence length="190" mass="19728">MLEKIPHALGEALSGLRAGIETTAYHAEFEGAPEAIRVASPAFGEGAAVPARFTQDGEKLSPPLAWSGIPAGTAALVLLVEDADSPTPKPIVHAIAWDLEPTSEGLAEGALASPGSTGTIEEVGKNTFLKAGYLPPDPPTGHGPHRYLFQVYALNRRLGLEGTPGRGALLEAMHGHVLAKGALTGTYERP</sequence>
<reference evidence="1 2" key="1">
    <citation type="journal article" date="2015" name="Genome Announc.">
        <title>Complete Genome Sequence of Methylobacterium aquaticum Strain 22A, Isolated from Racomitrium japonicum Moss.</title>
        <authorList>
            <person name="Tani A."/>
            <person name="Ogura Y."/>
            <person name="Hayashi T."/>
            <person name="Kimbara K."/>
        </authorList>
    </citation>
    <scope>NUCLEOTIDE SEQUENCE [LARGE SCALE GENOMIC DNA]</scope>
    <source>
        <strain evidence="1 2">MA-22A</strain>
    </source>
</reference>